<dbReference type="Gene3D" id="3.30.70.1730">
    <property type="match status" value="1"/>
</dbReference>
<dbReference type="Proteomes" id="UP000298390">
    <property type="component" value="Unassembled WGS sequence"/>
</dbReference>
<reference evidence="4 5" key="1">
    <citation type="submission" date="2019-01" db="EMBL/GenBank/DDBJ databases">
        <title>Genome sequencing of the rare red list fungi Fomitopsis rosea.</title>
        <authorList>
            <person name="Buettner E."/>
            <person name="Kellner H."/>
        </authorList>
    </citation>
    <scope>NUCLEOTIDE SEQUENCE [LARGE SCALE GENOMIC DNA]</scope>
    <source>
        <strain evidence="4 5">DSM 105464</strain>
    </source>
</reference>
<dbReference type="PANTHER" id="PTHR45699:SF3">
    <property type="entry name" value="LARGE RIBOSOMAL SUBUNIT PROTEIN UL10"/>
    <property type="match status" value="1"/>
</dbReference>
<dbReference type="InterPro" id="IPR050323">
    <property type="entry name" value="Ribosomal_protein_uL10"/>
</dbReference>
<evidence type="ECO:0000313" key="5">
    <source>
        <dbReference type="Proteomes" id="UP000298390"/>
    </source>
</evidence>
<name>A0A4Y9YTA2_9APHY</name>
<dbReference type="GO" id="GO:0002181">
    <property type="term" value="P:cytoplasmic translation"/>
    <property type="evidence" value="ECO:0007669"/>
    <property type="project" value="TreeGrafter"/>
</dbReference>
<evidence type="ECO:0000256" key="2">
    <source>
        <dbReference type="ARBA" id="ARBA00022980"/>
    </source>
</evidence>
<accession>A0A4Y9YTA2</accession>
<dbReference type="EMBL" id="SEKV01000088">
    <property type="protein sequence ID" value="TFY64781.1"/>
    <property type="molecule type" value="Genomic_DNA"/>
</dbReference>
<comment type="similarity">
    <text evidence="1">Belongs to the universal ribosomal protein uL10 family.</text>
</comment>
<dbReference type="GO" id="GO:0022625">
    <property type="term" value="C:cytosolic large ribosomal subunit"/>
    <property type="evidence" value="ECO:0007669"/>
    <property type="project" value="TreeGrafter"/>
</dbReference>
<comment type="caution">
    <text evidence="4">The sequence shown here is derived from an EMBL/GenBank/DDBJ whole genome shotgun (WGS) entry which is preliminary data.</text>
</comment>
<dbReference type="STRING" id="34475.A0A4Y9YTA2"/>
<dbReference type="GO" id="GO:0000027">
    <property type="term" value="P:ribosomal large subunit assembly"/>
    <property type="evidence" value="ECO:0007669"/>
    <property type="project" value="TreeGrafter"/>
</dbReference>
<dbReference type="InterPro" id="IPR001790">
    <property type="entry name" value="Ribosomal_uL10"/>
</dbReference>
<evidence type="ECO:0000256" key="3">
    <source>
        <dbReference type="ARBA" id="ARBA00023274"/>
    </source>
</evidence>
<protein>
    <recommendedName>
        <fullName evidence="6">Ribosomal protein L10</fullName>
    </recommendedName>
</protein>
<organism evidence="4 5">
    <name type="scientific">Rhodofomes roseus</name>
    <dbReference type="NCBI Taxonomy" id="34475"/>
    <lineage>
        <taxon>Eukaryota</taxon>
        <taxon>Fungi</taxon>
        <taxon>Dikarya</taxon>
        <taxon>Basidiomycota</taxon>
        <taxon>Agaricomycotina</taxon>
        <taxon>Agaricomycetes</taxon>
        <taxon>Polyporales</taxon>
        <taxon>Rhodofomes</taxon>
    </lineage>
</organism>
<sequence length="166" mass="19320">MRTGSPALHDQIRPYFRYHDLHDLRQVLQLLLVNVVVPSRRHERELQRALELKDQFTKLKNLLVKHPSIFVVNVDNVGSKQMHQIRVALRGKGIVVLGKNTMVRRALRSILAEFPQFERLLPHVKVSSSHQATSRRSMYYTANRKKHSPTTLDRFQARLVFSEHGA</sequence>
<dbReference type="InterPro" id="IPR043141">
    <property type="entry name" value="Ribosomal_uL10-like_sf"/>
</dbReference>
<gene>
    <name evidence="4" type="ORF">EVJ58_g2388</name>
</gene>
<dbReference type="PANTHER" id="PTHR45699">
    <property type="entry name" value="60S ACIDIC RIBOSOMAL PROTEIN P0"/>
    <property type="match status" value="1"/>
</dbReference>
<dbReference type="SUPFAM" id="SSF160369">
    <property type="entry name" value="Ribosomal protein L10-like"/>
    <property type="match status" value="1"/>
</dbReference>
<evidence type="ECO:0000256" key="1">
    <source>
        <dbReference type="ARBA" id="ARBA00008889"/>
    </source>
</evidence>
<dbReference type="AlphaFoldDB" id="A0A4Y9YTA2"/>
<evidence type="ECO:0000313" key="4">
    <source>
        <dbReference type="EMBL" id="TFY64781.1"/>
    </source>
</evidence>
<evidence type="ECO:0008006" key="6">
    <source>
        <dbReference type="Google" id="ProtNLM"/>
    </source>
</evidence>
<proteinExistence type="inferred from homology"/>
<dbReference type="Pfam" id="PF00466">
    <property type="entry name" value="Ribosomal_L10"/>
    <property type="match status" value="1"/>
</dbReference>
<dbReference type="GO" id="GO:0070180">
    <property type="term" value="F:large ribosomal subunit rRNA binding"/>
    <property type="evidence" value="ECO:0007669"/>
    <property type="project" value="TreeGrafter"/>
</dbReference>
<keyword evidence="3" id="KW-0687">Ribonucleoprotein</keyword>
<keyword evidence="2" id="KW-0689">Ribosomal protein</keyword>
<dbReference type="GO" id="GO:0003735">
    <property type="term" value="F:structural constituent of ribosome"/>
    <property type="evidence" value="ECO:0007669"/>
    <property type="project" value="TreeGrafter"/>
</dbReference>